<dbReference type="RefSeq" id="WP_224612370.1">
    <property type="nucleotide sequence ID" value="NZ_JAIQXV010000026.1"/>
</dbReference>
<protein>
    <submittedName>
        <fullName evidence="1">Uncharacterized protein</fullName>
    </submittedName>
</protein>
<reference evidence="2" key="1">
    <citation type="journal article" date="2019" name="Int. J. Syst. Evol. Microbiol.">
        <title>The Global Catalogue of Microorganisms (GCM) 10K type strain sequencing project: providing services to taxonomists for standard genome sequencing and annotation.</title>
        <authorList>
            <consortium name="The Broad Institute Genomics Platform"/>
            <consortium name="The Broad Institute Genome Sequencing Center for Infectious Disease"/>
            <person name="Wu L."/>
            <person name="Ma J."/>
        </authorList>
    </citation>
    <scope>NUCLEOTIDE SEQUENCE [LARGE SCALE GENOMIC DNA]</scope>
    <source>
        <strain evidence="2">CCUG 63830</strain>
    </source>
</reference>
<dbReference type="EMBL" id="JBHSWB010000002">
    <property type="protein sequence ID" value="MFC6662666.1"/>
    <property type="molecule type" value="Genomic_DNA"/>
</dbReference>
<keyword evidence="2" id="KW-1185">Reference proteome</keyword>
<proteinExistence type="predicted"/>
<comment type="caution">
    <text evidence="1">The sequence shown here is derived from an EMBL/GenBank/DDBJ whole genome shotgun (WGS) entry which is preliminary data.</text>
</comment>
<sequence>MKESDAVKTGQAGDRDIVLLSPFTPGQSVHLKPLDGLTAAAMTELLLTLTGVPVSSGARAVLEVAAAQECLEPERQLRRLITRASTAEDKISRLVTEDRSIHEPLRVGSFLPQILRQLHPEIDMDKVKILSIKRSAPYDQPVNPWSLLREGDLNGANARLREELAWGAAFTEQAMAVLQCWR</sequence>
<name>A0ABW1ZPQ3_9DEIO</name>
<accession>A0ABW1ZPQ3</accession>
<dbReference type="Proteomes" id="UP001596317">
    <property type="component" value="Unassembled WGS sequence"/>
</dbReference>
<evidence type="ECO:0000313" key="2">
    <source>
        <dbReference type="Proteomes" id="UP001596317"/>
    </source>
</evidence>
<evidence type="ECO:0000313" key="1">
    <source>
        <dbReference type="EMBL" id="MFC6662666.1"/>
    </source>
</evidence>
<organism evidence="1 2">
    <name type="scientific">Deinococcus multiflagellatus</name>
    <dbReference type="NCBI Taxonomy" id="1656887"/>
    <lineage>
        <taxon>Bacteria</taxon>
        <taxon>Thermotogati</taxon>
        <taxon>Deinococcota</taxon>
        <taxon>Deinococci</taxon>
        <taxon>Deinococcales</taxon>
        <taxon>Deinococcaceae</taxon>
        <taxon>Deinococcus</taxon>
    </lineage>
</organism>
<gene>
    <name evidence="1" type="ORF">ACFP90_21655</name>
</gene>